<accession>A0A6M3HSM7</accession>
<evidence type="ECO:0000256" key="3">
    <source>
        <dbReference type="ARBA" id="ARBA00029596"/>
    </source>
</evidence>
<dbReference type="InterPro" id="IPR036704">
    <property type="entry name" value="RraA/RraA-like_sf"/>
</dbReference>
<dbReference type="SUPFAM" id="SSF89562">
    <property type="entry name" value="RraA-like"/>
    <property type="match status" value="1"/>
</dbReference>
<keyword evidence="5" id="KW-0460">Magnesium</keyword>
<organism evidence="6 7">
    <name type="scientific">Allofrancisella frigidaquae</name>
    <dbReference type="NCBI Taxonomy" id="1085644"/>
    <lineage>
        <taxon>Bacteria</taxon>
        <taxon>Pseudomonadati</taxon>
        <taxon>Pseudomonadota</taxon>
        <taxon>Gammaproteobacteria</taxon>
        <taxon>Thiotrichales</taxon>
        <taxon>Francisellaceae</taxon>
        <taxon>Allofrancisella</taxon>
    </lineage>
</organism>
<evidence type="ECO:0000256" key="1">
    <source>
        <dbReference type="ARBA" id="ARBA00001968"/>
    </source>
</evidence>
<evidence type="ECO:0000313" key="7">
    <source>
        <dbReference type="Proteomes" id="UP000503320"/>
    </source>
</evidence>
<gene>
    <name evidence="6" type="ORF">E3E15_01405</name>
</gene>
<dbReference type="InterPro" id="IPR005493">
    <property type="entry name" value="RraA/RraA-like"/>
</dbReference>
<dbReference type="AlphaFoldDB" id="A0A6M3HSM7"/>
<dbReference type="KEGG" id="afri:E3E15_01405"/>
<dbReference type="Pfam" id="PF03737">
    <property type="entry name" value="RraA-like"/>
    <property type="match status" value="1"/>
</dbReference>
<keyword evidence="7" id="KW-1185">Reference proteome</keyword>
<protein>
    <recommendedName>
        <fullName evidence="2">Putative 4-hydroxy-4-methyl-2-oxoglutarate aldolase</fullName>
    </recommendedName>
    <alternativeName>
        <fullName evidence="3">Regulator of ribonuclease activity homolog</fullName>
    </alternativeName>
    <alternativeName>
        <fullName evidence="4">RraA-like protein</fullName>
    </alternativeName>
</protein>
<evidence type="ECO:0000256" key="2">
    <source>
        <dbReference type="ARBA" id="ARBA00016549"/>
    </source>
</evidence>
<dbReference type="Proteomes" id="UP000503320">
    <property type="component" value="Chromosome"/>
</dbReference>
<dbReference type="EMBL" id="CP038017">
    <property type="protein sequence ID" value="QIV94080.1"/>
    <property type="molecule type" value="Genomic_DNA"/>
</dbReference>
<dbReference type="GO" id="GO:0008948">
    <property type="term" value="F:oxaloacetate decarboxylase activity"/>
    <property type="evidence" value="ECO:0007669"/>
    <property type="project" value="TreeGrafter"/>
</dbReference>
<name>A0A6M3HSM7_9GAMM</name>
<dbReference type="Gene3D" id="1.20.5.3070">
    <property type="match status" value="1"/>
</dbReference>
<evidence type="ECO:0000256" key="4">
    <source>
        <dbReference type="ARBA" id="ARBA00030169"/>
    </source>
</evidence>
<dbReference type="GO" id="GO:0046872">
    <property type="term" value="F:metal ion binding"/>
    <property type="evidence" value="ECO:0007669"/>
    <property type="project" value="UniProtKB-KW"/>
</dbReference>
<feature type="binding site" evidence="5">
    <location>
        <position position="113"/>
    </location>
    <ligand>
        <name>substrate</name>
    </ligand>
</feature>
<evidence type="ECO:0000256" key="5">
    <source>
        <dbReference type="PIRSR" id="PIRSR605493-1"/>
    </source>
</evidence>
<proteinExistence type="predicted"/>
<dbReference type="Gene3D" id="3.50.30.40">
    <property type="entry name" value="Ribonuclease E inhibitor RraA/RraA-like"/>
    <property type="match status" value="1"/>
</dbReference>
<comment type="cofactor">
    <cofactor evidence="1">
        <name>a divalent metal cation</name>
        <dbReference type="ChEBI" id="CHEBI:60240"/>
    </cofactor>
</comment>
<dbReference type="GO" id="GO:0047443">
    <property type="term" value="F:4-hydroxy-4-methyl-2-oxoglutarate aldolase activity"/>
    <property type="evidence" value="ECO:0007669"/>
    <property type="project" value="TreeGrafter"/>
</dbReference>
<dbReference type="RefSeq" id="WP_172106315.1">
    <property type="nucleotide sequence ID" value="NZ_CP038017.1"/>
</dbReference>
<comment type="cofactor">
    <cofactor evidence="5">
        <name>Mg(2+)</name>
        <dbReference type="ChEBI" id="CHEBI:18420"/>
    </cofactor>
</comment>
<evidence type="ECO:0000313" key="6">
    <source>
        <dbReference type="EMBL" id="QIV94080.1"/>
    </source>
</evidence>
<feature type="binding site" evidence="5">
    <location>
        <position position="114"/>
    </location>
    <ligand>
        <name>Mg(2+)</name>
        <dbReference type="ChEBI" id="CHEBI:18420"/>
    </ligand>
</feature>
<dbReference type="CDD" id="cd16841">
    <property type="entry name" value="RraA_family"/>
    <property type="match status" value="1"/>
</dbReference>
<reference evidence="6 7" key="1">
    <citation type="submission" date="2019-03" db="EMBL/GenBank/DDBJ databases">
        <title>Complete Genome Sequence of Allofrancisella frigidaquae Strain SYSU 10HL1970 Isolated from Water-Cooling Systems in China.</title>
        <authorList>
            <person name="Ohrman C."/>
            <person name="Uneklint I."/>
            <person name="Sjodin A."/>
        </authorList>
    </citation>
    <scope>NUCLEOTIDE SEQUENCE [LARGE SCALE GENOMIC DNA]</scope>
    <source>
        <strain evidence="6 7">SYSU 10HL1970</strain>
    </source>
</reference>
<feature type="binding site" evidence="5">
    <location>
        <begin position="91"/>
        <end position="94"/>
    </location>
    <ligand>
        <name>substrate</name>
    </ligand>
</feature>
<sequence>MKLEQVKHEFSKLTTSVVSDALDSLGIKDRVTGFSVRSSNNTLIGFAYTVKYDLLDEDKDFQNAGNYIDNVAEDEIILIDNAARDWCTTWGGILTRVSTLRKIGGAIIYGAVRDIEEIESSNLPVYSSHVFMASGKNRVKKVAEKCCVKMGDVLVSHGDLVFGDKNGILFIPKDKIKEVCKRARCIEETEKKIIEAIELGMGLSEARSKFNYAQPWNS</sequence>
<dbReference type="PANTHER" id="PTHR33254">
    <property type="entry name" value="4-HYDROXY-4-METHYL-2-OXOGLUTARATE ALDOLASE 3-RELATED"/>
    <property type="match status" value="1"/>
</dbReference>
<keyword evidence="5" id="KW-0479">Metal-binding</keyword>
<dbReference type="PANTHER" id="PTHR33254:SF4">
    <property type="entry name" value="4-HYDROXY-4-METHYL-2-OXOGLUTARATE ALDOLASE 3-RELATED"/>
    <property type="match status" value="1"/>
</dbReference>